<feature type="domain" description="ChsH2 C-terminal OB-fold" evidence="1">
    <location>
        <begin position="56"/>
        <end position="119"/>
    </location>
</feature>
<keyword evidence="4" id="KW-1185">Reference proteome</keyword>
<dbReference type="InterPro" id="IPR002878">
    <property type="entry name" value="ChsH2_C"/>
</dbReference>
<dbReference type="AlphaFoldDB" id="A0A919RPT9"/>
<dbReference type="SUPFAM" id="SSF50249">
    <property type="entry name" value="Nucleic acid-binding proteins"/>
    <property type="match status" value="1"/>
</dbReference>
<proteinExistence type="predicted"/>
<dbReference type="PANTHER" id="PTHR34075:SF5">
    <property type="entry name" value="BLR3430 PROTEIN"/>
    <property type="match status" value="1"/>
</dbReference>
<dbReference type="Gene3D" id="6.10.30.10">
    <property type="match status" value="1"/>
</dbReference>
<dbReference type="InterPro" id="IPR052513">
    <property type="entry name" value="Thioester_dehydratase-like"/>
</dbReference>
<evidence type="ECO:0000259" key="1">
    <source>
        <dbReference type="Pfam" id="PF01796"/>
    </source>
</evidence>
<dbReference type="RefSeq" id="WP_204032396.1">
    <property type="nucleotide sequence ID" value="NZ_BOOW01000054.1"/>
</dbReference>
<dbReference type="Pfam" id="PF01796">
    <property type="entry name" value="OB_ChsH2_C"/>
    <property type="match status" value="1"/>
</dbReference>
<dbReference type="Proteomes" id="UP000606172">
    <property type="component" value="Unassembled WGS sequence"/>
</dbReference>
<protein>
    <submittedName>
        <fullName evidence="3">Uncharacterized protein</fullName>
    </submittedName>
</protein>
<dbReference type="PANTHER" id="PTHR34075">
    <property type="entry name" value="BLR3430 PROTEIN"/>
    <property type="match status" value="1"/>
</dbReference>
<evidence type="ECO:0000313" key="4">
    <source>
        <dbReference type="Proteomes" id="UP000606172"/>
    </source>
</evidence>
<dbReference type="InterPro" id="IPR022002">
    <property type="entry name" value="ChsH2_Znr"/>
</dbReference>
<gene>
    <name evidence="3" type="ORF">Ssi02_72930</name>
</gene>
<sequence length="146" mass="15917">MTTTPRPAPQRGIFDEPYWRYAAAGELRLQRCSACGSFRYPPGPACPDCLAEEHEWTALSGRGSLLAWTVFHRQYFPGIPVPYAVAAVRTAEGPILIGNIAGTAVGDLIHGMPLTAVFEDVTTTDGPLRICQWTRLGPSSTLEEQE</sequence>
<dbReference type="InterPro" id="IPR012340">
    <property type="entry name" value="NA-bd_OB-fold"/>
</dbReference>
<feature type="domain" description="ChsH2 rubredoxin-like zinc ribbon" evidence="2">
    <location>
        <begin position="19"/>
        <end position="55"/>
    </location>
</feature>
<dbReference type="Pfam" id="PF12172">
    <property type="entry name" value="zf-ChsH2"/>
    <property type="match status" value="1"/>
</dbReference>
<name>A0A919RPT9_9ACTN</name>
<evidence type="ECO:0000259" key="2">
    <source>
        <dbReference type="Pfam" id="PF12172"/>
    </source>
</evidence>
<accession>A0A919RPT9</accession>
<reference evidence="3" key="1">
    <citation type="submission" date="2021-01" db="EMBL/GenBank/DDBJ databases">
        <title>Whole genome shotgun sequence of Sinosporangium siamense NBRC 109515.</title>
        <authorList>
            <person name="Komaki H."/>
            <person name="Tamura T."/>
        </authorList>
    </citation>
    <scope>NUCLEOTIDE SEQUENCE</scope>
    <source>
        <strain evidence="3">NBRC 109515</strain>
    </source>
</reference>
<dbReference type="EMBL" id="BOOW01000054">
    <property type="protein sequence ID" value="GII97062.1"/>
    <property type="molecule type" value="Genomic_DNA"/>
</dbReference>
<organism evidence="3 4">
    <name type="scientific">Sinosporangium siamense</name>
    <dbReference type="NCBI Taxonomy" id="1367973"/>
    <lineage>
        <taxon>Bacteria</taxon>
        <taxon>Bacillati</taxon>
        <taxon>Actinomycetota</taxon>
        <taxon>Actinomycetes</taxon>
        <taxon>Streptosporangiales</taxon>
        <taxon>Streptosporangiaceae</taxon>
        <taxon>Sinosporangium</taxon>
    </lineage>
</organism>
<evidence type="ECO:0000313" key="3">
    <source>
        <dbReference type="EMBL" id="GII97062.1"/>
    </source>
</evidence>
<comment type="caution">
    <text evidence="3">The sequence shown here is derived from an EMBL/GenBank/DDBJ whole genome shotgun (WGS) entry which is preliminary data.</text>
</comment>